<name>A0AA88IEE3_ARTSF</name>
<dbReference type="AlphaFoldDB" id="A0AA88IEE3"/>
<evidence type="ECO:0000313" key="3">
    <source>
        <dbReference type="Proteomes" id="UP001187531"/>
    </source>
</evidence>
<gene>
    <name evidence="2" type="ORF">QYM36_008258</name>
</gene>
<protein>
    <submittedName>
        <fullName evidence="2">Uncharacterized protein</fullName>
    </submittedName>
</protein>
<feature type="region of interest" description="Disordered" evidence="1">
    <location>
        <begin position="75"/>
        <end position="95"/>
    </location>
</feature>
<evidence type="ECO:0000313" key="2">
    <source>
        <dbReference type="EMBL" id="KAK2727703.1"/>
    </source>
</evidence>
<feature type="non-terminal residue" evidence="2">
    <location>
        <position position="181"/>
    </location>
</feature>
<reference evidence="2" key="1">
    <citation type="submission" date="2023-07" db="EMBL/GenBank/DDBJ databases">
        <title>Chromosome-level genome assembly of Artemia franciscana.</title>
        <authorList>
            <person name="Jo E."/>
        </authorList>
    </citation>
    <scope>NUCLEOTIDE SEQUENCE</scope>
    <source>
        <tissue evidence="2">Whole body</tissue>
    </source>
</reference>
<dbReference type="Gene3D" id="3.90.1720.10">
    <property type="entry name" value="endopeptidase domain like (from Nostoc punctiforme)"/>
    <property type="match status" value="1"/>
</dbReference>
<comment type="caution">
    <text evidence="2">The sequence shown here is derived from an EMBL/GenBank/DDBJ whole genome shotgun (WGS) entry which is preliminary data.</text>
</comment>
<organism evidence="2 3">
    <name type="scientific">Artemia franciscana</name>
    <name type="common">Brine shrimp</name>
    <name type="synonym">Artemia sanfranciscana</name>
    <dbReference type="NCBI Taxonomy" id="6661"/>
    <lineage>
        <taxon>Eukaryota</taxon>
        <taxon>Metazoa</taxon>
        <taxon>Ecdysozoa</taxon>
        <taxon>Arthropoda</taxon>
        <taxon>Crustacea</taxon>
        <taxon>Branchiopoda</taxon>
        <taxon>Anostraca</taxon>
        <taxon>Artemiidae</taxon>
        <taxon>Artemia</taxon>
    </lineage>
</organism>
<evidence type="ECO:0000256" key="1">
    <source>
        <dbReference type="SAM" id="MobiDB-lite"/>
    </source>
</evidence>
<proteinExistence type="predicted"/>
<feature type="region of interest" description="Disordered" evidence="1">
    <location>
        <begin position="157"/>
        <end position="181"/>
    </location>
</feature>
<keyword evidence="3" id="KW-1185">Reference proteome</keyword>
<dbReference type="Proteomes" id="UP001187531">
    <property type="component" value="Unassembled WGS sequence"/>
</dbReference>
<dbReference type="EMBL" id="JAVRJZ010000001">
    <property type="protein sequence ID" value="KAK2727703.1"/>
    <property type="molecule type" value="Genomic_DNA"/>
</dbReference>
<feature type="compositionally biased region" description="Pro residues" evidence="1">
    <location>
        <begin position="77"/>
        <end position="94"/>
    </location>
</feature>
<accession>A0AA88IEE3</accession>
<sequence length="181" mass="20666">MISYDLDIGCDGEKIKVPVKTGRPGGPGYQIFLEPFDLQIQIVVKLTHGQTNRANIIRLSPNGWNGSSDWRRITPAPEIPPQRVPTAPERPPQRVPENYQSDWYYELTDNMVNALRPGDLLQFRRRSWGARYCHWAIYIGPLKLNTKNEIFVVKNDEVPSQRQTADEGEPGSRITEEPSPK</sequence>